<dbReference type="InterPro" id="IPR008920">
    <property type="entry name" value="TF_FadR/GntR_C"/>
</dbReference>
<dbReference type="PANTHER" id="PTHR43537">
    <property type="entry name" value="TRANSCRIPTIONAL REGULATOR, GNTR FAMILY"/>
    <property type="match status" value="1"/>
</dbReference>
<dbReference type="InterPro" id="IPR011711">
    <property type="entry name" value="GntR_C"/>
</dbReference>
<accession>A0A6J7RF48</accession>
<dbReference type="Gene3D" id="1.20.120.530">
    <property type="entry name" value="GntR ligand-binding domain-like"/>
    <property type="match status" value="1"/>
</dbReference>
<evidence type="ECO:0000313" key="5">
    <source>
        <dbReference type="EMBL" id="CAB5027301.1"/>
    </source>
</evidence>
<name>A0A6J7RF48_9ZZZZ</name>
<evidence type="ECO:0000256" key="3">
    <source>
        <dbReference type="ARBA" id="ARBA00023163"/>
    </source>
</evidence>
<keyword evidence="2" id="KW-0238">DNA-binding</keyword>
<feature type="domain" description="GntR C-terminal" evidence="4">
    <location>
        <begin position="34"/>
        <end position="160"/>
    </location>
</feature>
<dbReference type="EMBL" id="CAFBOZ010000394">
    <property type="protein sequence ID" value="CAB5027301.1"/>
    <property type="molecule type" value="Genomic_DNA"/>
</dbReference>
<proteinExistence type="predicted"/>
<dbReference type="SMART" id="SM00895">
    <property type="entry name" value="FCD"/>
    <property type="match status" value="1"/>
</dbReference>
<gene>
    <name evidence="5" type="ORF">UFOPK3992_02083</name>
</gene>
<evidence type="ECO:0000256" key="2">
    <source>
        <dbReference type="ARBA" id="ARBA00023125"/>
    </source>
</evidence>
<evidence type="ECO:0000259" key="4">
    <source>
        <dbReference type="SMART" id="SM00895"/>
    </source>
</evidence>
<reference evidence="5" key="1">
    <citation type="submission" date="2020-05" db="EMBL/GenBank/DDBJ databases">
        <authorList>
            <person name="Chiriac C."/>
            <person name="Salcher M."/>
            <person name="Ghai R."/>
            <person name="Kavagutti S V."/>
        </authorList>
    </citation>
    <scope>NUCLEOTIDE SEQUENCE</scope>
</reference>
<keyword evidence="1" id="KW-0805">Transcription regulation</keyword>
<dbReference type="PANTHER" id="PTHR43537:SF5">
    <property type="entry name" value="UXU OPERON TRANSCRIPTIONAL REGULATOR"/>
    <property type="match status" value="1"/>
</dbReference>
<protein>
    <submittedName>
        <fullName evidence="5">Unannotated protein</fullName>
    </submittedName>
</protein>
<keyword evidence="3" id="KW-0804">Transcription</keyword>
<dbReference type="GO" id="GO:0003677">
    <property type="term" value="F:DNA binding"/>
    <property type="evidence" value="ECO:0007669"/>
    <property type="project" value="UniProtKB-KW"/>
</dbReference>
<evidence type="ECO:0000256" key="1">
    <source>
        <dbReference type="ARBA" id="ARBA00023015"/>
    </source>
</evidence>
<dbReference type="Pfam" id="PF07729">
    <property type="entry name" value="FCD"/>
    <property type="match status" value="1"/>
</dbReference>
<dbReference type="AlphaFoldDB" id="A0A6J7RF48"/>
<dbReference type="SUPFAM" id="SSF48008">
    <property type="entry name" value="GntR ligand-binding domain-like"/>
    <property type="match status" value="1"/>
</dbReference>
<sequence>MREALRNLEAEGLVVTRTGRSAQVAPLDLADLQAIYRLRRSIEPDIARNSCPLLTDDDLDRLDAIASGFADPDLSYDGIFDAHMILHLALFEPVTTTWDIRVLTSLWRAVERYIRIGFGKLDSDPHEHDRRAHSHHELIDAFRTRDPDVAAGAMRIHLARNEQIALAALND</sequence>
<organism evidence="5">
    <name type="scientific">freshwater metagenome</name>
    <dbReference type="NCBI Taxonomy" id="449393"/>
    <lineage>
        <taxon>unclassified sequences</taxon>
        <taxon>metagenomes</taxon>
        <taxon>ecological metagenomes</taxon>
    </lineage>
</organism>